<feature type="compositionally biased region" description="Polar residues" evidence="1">
    <location>
        <begin position="1199"/>
        <end position="1213"/>
    </location>
</feature>
<feature type="region of interest" description="Disordered" evidence="1">
    <location>
        <begin position="2486"/>
        <end position="2618"/>
    </location>
</feature>
<feature type="compositionally biased region" description="Low complexity" evidence="1">
    <location>
        <begin position="714"/>
        <end position="726"/>
    </location>
</feature>
<organism evidence="2 3">
    <name type="scientific">Caenorhabditis japonica</name>
    <dbReference type="NCBI Taxonomy" id="281687"/>
    <lineage>
        <taxon>Eukaryota</taxon>
        <taxon>Metazoa</taxon>
        <taxon>Ecdysozoa</taxon>
        <taxon>Nematoda</taxon>
        <taxon>Chromadorea</taxon>
        <taxon>Rhabditida</taxon>
        <taxon>Rhabditina</taxon>
        <taxon>Rhabditomorpha</taxon>
        <taxon>Rhabditoidea</taxon>
        <taxon>Rhabditidae</taxon>
        <taxon>Peloderinae</taxon>
        <taxon>Caenorhabditis</taxon>
    </lineage>
</organism>
<feature type="compositionally biased region" description="Basic and acidic residues" evidence="1">
    <location>
        <begin position="2436"/>
        <end position="2445"/>
    </location>
</feature>
<feature type="compositionally biased region" description="Polar residues" evidence="1">
    <location>
        <begin position="236"/>
        <end position="250"/>
    </location>
</feature>
<dbReference type="EnsemblMetazoa" id="CJA12592a.1">
    <property type="protein sequence ID" value="CJA12592a.1"/>
    <property type="gene ID" value="WBGene00131796"/>
</dbReference>
<feature type="compositionally biased region" description="Polar residues" evidence="1">
    <location>
        <begin position="2460"/>
        <end position="2470"/>
    </location>
</feature>
<feature type="compositionally biased region" description="Low complexity" evidence="1">
    <location>
        <begin position="1326"/>
        <end position="1335"/>
    </location>
</feature>
<feature type="compositionally biased region" description="Basic and acidic residues" evidence="1">
    <location>
        <begin position="789"/>
        <end position="803"/>
    </location>
</feature>
<feature type="region of interest" description="Disordered" evidence="1">
    <location>
        <begin position="335"/>
        <end position="366"/>
    </location>
</feature>
<feature type="region of interest" description="Disordered" evidence="1">
    <location>
        <begin position="507"/>
        <end position="566"/>
    </location>
</feature>
<feature type="region of interest" description="Disordered" evidence="1">
    <location>
        <begin position="412"/>
        <end position="432"/>
    </location>
</feature>
<feature type="compositionally biased region" description="Basic residues" evidence="1">
    <location>
        <begin position="2741"/>
        <end position="2753"/>
    </location>
</feature>
<feature type="region of interest" description="Disordered" evidence="1">
    <location>
        <begin position="229"/>
        <end position="278"/>
    </location>
</feature>
<feature type="compositionally biased region" description="Polar residues" evidence="1">
    <location>
        <begin position="2536"/>
        <end position="2560"/>
    </location>
</feature>
<feature type="compositionally biased region" description="Basic and acidic residues" evidence="1">
    <location>
        <begin position="743"/>
        <end position="756"/>
    </location>
</feature>
<dbReference type="CDD" id="cd22249">
    <property type="entry name" value="UDM1_RNF168_RNF169-like"/>
    <property type="match status" value="1"/>
</dbReference>
<feature type="compositionally biased region" description="Basic and acidic residues" evidence="1">
    <location>
        <begin position="1214"/>
        <end position="1239"/>
    </location>
</feature>
<feature type="region of interest" description="Disordered" evidence="1">
    <location>
        <begin position="1589"/>
        <end position="1658"/>
    </location>
</feature>
<feature type="compositionally biased region" description="Polar residues" evidence="1">
    <location>
        <begin position="727"/>
        <end position="740"/>
    </location>
</feature>
<feature type="compositionally biased region" description="Basic residues" evidence="1">
    <location>
        <begin position="1373"/>
        <end position="1389"/>
    </location>
</feature>
<feature type="compositionally biased region" description="Acidic residues" evidence="1">
    <location>
        <begin position="2399"/>
        <end position="2408"/>
    </location>
</feature>
<dbReference type="Proteomes" id="UP000005237">
    <property type="component" value="Unassembled WGS sequence"/>
</dbReference>
<feature type="compositionally biased region" description="Polar residues" evidence="1">
    <location>
        <begin position="554"/>
        <end position="566"/>
    </location>
</feature>
<feature type="region of interest" description="Disordered" evidence="1">
    <location>
        <begin position="1"/>
        <end position="26"/>
    </location>
</feature>
<feature type="compositionally biased region" description="Basic and acidic residues" evidence="1">
    <location>
        <begin position="1625"/>
        <end position="1635"/>
    </location>
</feature>
<reference evidence="3" key="1">
    <citation type="submission" date="2010-08" db="EMBL/GenBank/DDBJ databases">
        <authorList>
            <consortium name="Caenorhabditis japonica Sequencing Consortium"/>
            <person name="Wilson R.K."/>
        </authorList>
    </citation>
    <scope>NUCLEOTIDE SEQUENCE [LARGE SCALE GENOMIC DNA]</scope>
    <source>
        <strain evidence="3">DF5081</strain>
    </source>
</reference>
<feature type="region of interest" description="Disordered" evidence="1">
    <location>
        <begin position="65"/>
        <end position="111"/>
    </location>
</feature>
<evidence type="ECO:0000313" key="2">
    <source>
        <dbReference type="EnsemblMetazoa" id="CJA12592a.1"/>
    </source>
</evidence>
<feature type="compositionally biased region" description="Basic and acidic residues" evidence="1">
    <location>
        <begin position="1280"/>
        <end position="1291"/>
    </location>
</feature>
<feature type="compositionally biased region" description="Basic and acidic residues" evidence="1">
    <location>
        <begin position="65"/>
        <end position="74"/>
    </location>
</feature>
<feature type="compositionally biased region" description="Polar residues" evidence="1">
    <location>
        <begin position="2573"/>
        <end position="2594"/>
    </location>
</feature>
<feature type="region of interest" description="Disordered" evidence="1">
    <location>
        <begin position="2646"/>
        <end position="2678"/>
    </location>
</feature>
<feature type="region of interest" description="Disordered" evidence="1">
    <location>
        <begin position="1199"/>
        <end position="1354"/>
    </location>
</feature>
<protein>
    <submittedName>
        <fullName evidence="2">Uncharacterized protein</fullName>
    </submittedName>
</protein>
<dbReference type="PANTHER" id="PTHR36812:SF9">
    <property type="entry name" value="MYB-LIKE PROTEIN X ISOFORM X1"/>
    <property type="match status" value="1"/>
</dbReference>
<proteinExistence type="predicted"/>
<reference evidence="2" key="2">
    <citation type="submission" date="2022-06" db="UniProtKB">
        <authorList>
            <consortium name="EnsemblMetazoa"/>
        </authorList>
    </citation>
    <scope>IDENTIFICATION</scope>
    <source>
        <strain evidence="2">DF5081</strain>
    </source>
</reference>
<feature type="region of interest" description="Disordered" evidence="1">
    <location>
        <begin position="2370"/>
        <end position="2472"/>
    </location>
</feature>
<evidence type="ECO:0000256" key="1">
    <source>
        <dbReference type="SAM" id="MobiDB-lite"/>
    </source>
</evidence>
<keyword evidence="3" id="KW-1185">Reference proteome</keyword>
<feature type="compositionally biased region" description="Polar residues" evidence="1">
    <location>
        <begin position="527"/>
        <end position="540"/>
    </location>
</feature>
<feature type="compositionally biased region" description="Polar residues" evidence="1">
    <location>
        <begin position="2388"/>
        <end position="2397"/>
    </location>
</feature>
<feature type="compositionally biased region" description="Acidic residues" evidence="1">
    <location>
        <begin position="757"/>
        <end position="774"/>
    </location>
</feature>
<feature type="compositionally biased region" description="Low complexity" evidence="1">
    <location>
        <begin position="2520"/>
        <end position="2535"/>
    </location>
</feature>
<dbReference type="PANTHER" id="PTHR36812">
    <property type="entry name" value="NEUROFILAMENT TRIPLET M PROTEIN-LIKE PROTEIN"/>
    <property type="match status" value="1"/>
</dbReference>
<feature type="region of interest" description="Disordered" evidence="1">
    <location>
        <begin position="1373"/>
        <end position="1423"/>
    </location>
</feature>
<feature type="compositionally biased region" description="Low complexity" evidence="1">
    <location>
        <begin position="2653"/>
        <end position="2674"/>
    </location>
</feature>
<accession>A0A8R1I2D8</accession>
<feature type="compositionally biased region" description="Polar residues" evidence="1">
    <location>
        <begin position="1249"/>
        <end position="1270"/>
    </location>
</feature>
<sequence>MHQNMQPMTTNQMSSDPNNTFYSPSSSMNGGFANQQFLMQNMDQQYPGTEYFTQQVPPLIFDRRAGSADEEQQKRQTLSNGGMGKQLSPLEQRPGQSVEERNGQSSAQYTNQYGYNYGGAGSSRFEGGALPSIESQFNSRSMVAQPAAPRYVPPDHWQMSQQQMIYQQQQQQQQKSLQQQVYLKRTTYPSGYANGGIGTSMPEKSKHPLSEQAHLNPMYRQQQQTVFNDGLEMPGTSDQSGMQTQKQPPSYQDGKRLPSLTLPPRPNAPEQSSQPNDQFEQELNHFEEILRNVSNGGIKEKLAPDAEKRRLEAVEDERRQREELAREKAMAFQKMMGGPPTEESSSGHVAPGMYPPVPQQQPQQPMYLPENWQGHITGPRFGAYYNGMPFNGNFHQIAPSPFNYQIPHPAQPEAEIEEEGRRRKQKGAVVAADEKLKKTRAPRGKKAADEAKEAESIAPNWNQPAQMMCHPGPMMHPFPPMSTNGFDPMNPAMGYPVWNNHHYPGPQGMAPPTVAPNAPPLDKQPLNAGQPQKDGSQPSSVDGIPGAPLPGVSSIFSSNKNGQPLKNSADLAQKELFNNFSPNFQSFSADSTNLSDNWEEDVELNHLVGFNSSTFAMDPTLTYLQSSPGSALISDVSPTKSIDSSAPCASSFTGIPENLEECDAENFFEKLSFESTENPNDSACSLDTETTSKNVVITCENPTELSVTKTIVDSSVSSQESASVKVTDSQVETDCGSNTDSTEELKEKNIEELEQKEADEEEEEEEEKEVENQVEEVPQKQGEEDDDEKSLGKNETDDQKEADQPEEQSNLVSESIRQEEVKEKEIEVEEPKSSKIDAEEDKKAEEEEQQKDNFAEQEREDAEKLIEKESEEQKLKELEEQKKKEAEERRQIELEDLKRRVAEERRRRELEEEEQKAAEKLKAAEELKAEELKNKIMEEQKLKEAEEQERKAAEEMKRKESEELKQKELDELRKREVEEQEQKTAEELQEKEAKEKERKAAEQVIREVAEQQNMLELEEQKKKEAEELKKNETRNLKRMAEEVLANGDDKLTKVQPFDPVDNVDVYEPARQLPELTFVPQTFNFYPYPQSFVPTGRPTLFESSVPMDPRLEVLKEIGACPISPEPVEETMEQEITVIPLSPQVQVSTEEPIVSEGSLYVEAEPVAPDEILPALEDVLPMDAVATENQITVDESRPVSIQNTSVVQTPVVQNDDVTNKGEEKQEVEEKADSIVAENKEPEPPAPSGISFRVNTIQRPKPSTSISDLLNINKSPEPITPIKESPERRHRDKSPSHKHKGNRSSARRDEGTSHRRSKYRQSSYDRLRSPRSSKSPSVFSKKRYRNASPKRHEENSIPIDEHMIALQLELYQSPKRNHHLFSRRTRSRSKSRKYRFESKRHASDHRRRPSPNASTKRNVKTPVPVPVPVSAPVSAPVPVPTAVPERKKATSAPIEINMCNINLCDIPLPQNSPPDFAFGKGAAKTQKPKDFHEDHGDRIDLFRSTKSDASEEIKVELSFLNSAPAVSADSADTIGIFSGCQTEVENIELTILCPPPIVDDEKSEKSQIDADVAELVEYLICKVEENTEMATVSNLIPDGHDSDASVSVSFDDDDDDDAAAVVHEGSNVIHDDVEEKSLECETLSTPETNNNENDEQEAEEPSVIQVVQSNEEEEGAEAEEKTALENLNVLENNDLNLEAHDELVTSVESTPIAPAQVEEQIDMEIAHDTVPADDPPSENEQDFVAEFELSSSSECVTENREESVPCTILATAPIFKWIATKEQTEEISKATTPLGIETPEKITENLTDPTNELLEEEDPEIDTEPDEMPAPVEIPIVKETPAEEDIPTPEDSYISQTISFITEAVRWRIGVKGVPKEFSAQEMEELVEIVRVEWQNSADENRGKKLEKNMAEKESDFTTQAERIRLAARQCCELLRVVNEFLEIDSVKFSTDKKEIMKKFSPYFAEIWMRVFLHIFGSTKYTNAEELKETTKQTRNSKKPKPLKITPGIPASVKCLNDVIQEFKKAKIDLSYENNFFLEKGPLQKLNDKVPAQKADPLVVFADEDVEMRAIIGKTPLRNHELHFFWRALDKVALPSDFRGCLKFKNFSADQKLYMLCSTWTFYANESGFFSSDLAVAIVECAYYLAQSGAFGMFENIENKLKIFSDFMKLSQEERQRHRLAGTCLTVVKFARRGLAAVDRSFSAALLKFCFIHATDPNCEIVGQQIALPQCWRILTSGQERWKNNAKKELELSERVLVTMSSPSSSYIYHDEYPDSRVNFCISPELAPCPIQNETDEMPKWAEIYDVRKILARACSNAEDAGISLDEYMEVFVTENDRLKIVSEIERHGKEALKNQKNKNKKQQSIGQTLVASEDNIFSDDDDSNDVPSKVPKSTQNNGTTVYDDDDDDEDEHQQTGPVYIPAPSKSRSRPVPKPLLQRPEVEDVEQNRTPENQPPTGLRNRQKNNAGRSQATSEPIVVVQPMRALSRRRAINQDEPTFFEGLPPPKRRRRGAQKINVIDQNGSSLAELAPSESSSSPSTAIKTSHSEVSSTQSEPISVIRTVNSSPSSSLVHSRCAEQSTTPSTSSLPVRMNPSDSKSISESHPEPAVDDSSADTAKNPQRRSLYVVNNGVVREEVLIVGKRGVLIKSEAQRHSTSPNSCVSGSSRSSSPEEPLSSSATQTIFNREWLDPVVSTAYRQNPSRTFNKEDYHSPTLTLPCGHVYSINKSGKTANEECCVCHQQPHAKKEKASRRRKAKTPPLPKVPQFKKDGTLKRKPGRKRGTEVVNINGKFKVIDKRVPGETSN</sequence>
<feature type="region of interest" description="Disordered" evidence="1">
    <location>
        <begin position="940"/>
        <end position="1000"/>
    </location>
</feature>
<feature type="region of interest" description="Disordered" evidence="1">
    <location>
        <begin position="714"/>
        <end position="896"/>
    </location>
</feature>
<feature type="compositionally biased region" description="Basic residues" evidence="1">
    <location>
        <begin position="1336"/>
        <end position="1345"/>
    </location>
</feature>
<feature type="compositionally biased region" description="Polar residues" evidence="1">
    <location>
        <begin position="269"/>
        <end position="278"/>
    </location>
</feature>
<name>A0A8R1I2D8_CAEJA</name>
<feature type="compositionally biased region" description="Basic and acidic residues" evidence="1">
    <location>
        <begin position="816"/>
        <end position="896"/>
    </location>
</feature>
<feature type="region of interest" description="Disordered" evidence="1">
    <location>
        <begin position="2741"/>
        <end position="2777"/>
    </location>
</feature>
<evidence type="ECO:0000313" key="3">
    <source>
        <dbReference type="Proteomes" id="UP000005237"/>
    </source>
</evidence>